<feature type="domain" description="Fatty acyl-CoA reductase C-terminal" evidence="1">
    <location>
        <begin position="140"/>
        <end position="217"/>
    </location>
</feature>
<accession>A0A8K1CLS4</accession>
<organism evidence="2 3">
    <name type="scientific">Pythium oligandrum</name>
    <name type="common">Mycoparasitic fungus</name>
    <dbReference type="NCBI Taxonomy" id="41045"/>
    <lineage>
        <taxon>Eukaryota</taxon>
        <taxon>Sar</taxon>
        <taxon>Stramenopiles</taxon>
        <taxon>Oomycota</taxon>
        <taxon>Peronosporomycetes</taxon>
        <taxon>Pythiales</taxon>
        <taxon>Pythiaceae</taxon>
        <taxon>Pythium</taxon>
    </lineage>
</organism>
<dbReference type="Proteomes" id="UP000794436">
    <property type="component" value="Unassembled WGS sequence"/>
</dbReference>
<dbReference type="PANTHER" id="PTHR11011">
    <property type="entry name" value="MALE STERILITY PROTEIN 2-RELATED"/>
    <property type="match status" value="1"/>
</dbReference>
<dbReference type="InterPro" id="IPR026055">
    <property type="entry name" value="FAR"/>
</dbReference>
<evidence type="ECO:0000259" key="1">
    <source>
        <dbReference type="Pfam" id="PF03015"/>
    </source>
</evidence>
<dbReference type="EMBL" id="SPLM01000037">
    <property type="protein sequence ID" value="TMW65605.1"/>
    <property type="molecule type" value="Genomic_DNA"/>
</dbReference>
<proteinExistence type="predicted"/>
<dbReference type="CDD" id="cd09071">
    <property type="entry name" value="FAR_C"/>
    <property type="match status" value="1"/>
</dbReference>
<comment type="caution">
    <text evidence="2">The sequence shown here is derived from an EMBL/GenBank/DDBJ whole genome shotgun (WGS) entry which is preliminary data.</text>
</comment>
<name>A0A8K1CLS4_PYTOL</name>
<dbReference type="GO" id="GO:0035336">
    <property type="term" value="P:long-chain fatty-acyl-CoA metabolic process"/>
    <property type="evidence" value="ECO:0007669"/>
    <property type="project" value="TreeGrafter"/>
</dbReference>
<dbReference type="AlphaFoldDB" id="A0A8K1CLS4"/>
<protein>
    <recommendedName>
        <fullName evidence="1">Fatty acyl-CoA reductase C-terminal domain-containing protein</fullName>
    </recommendedName>
</protein>
<dbReference type="GO" id="GO:0005777">
    <property type="term" value="C:peroxisome"/>
    <property type="evidence" value="ECO:0007669"/>
    <property type="project" value="TreeGrafter"/>
</dbReference>
<evidence type="ECO:0000313" key="3">
    <source>
        <dbReference type="Proteomes" id="UP000794436"/>
    </source>
</evidence>
<gene>
    <name evidence="2" type="ORF">Poli38472_008247</name>
</gene>
<dbReference type="OrthoDB" id="429813at2759"/>
<dbReference type="PANTHER" id="PTHR11011:SF45">
    <property type="entry name" value="FATTY ACYL-COA REDUCTASE CG8306-RELATED"/>
    <property type="match status" value="1"/>
</dbReference>
<reference evidence="2" key="1">
    <citation type="submission" date="2019-03" db="EMBL/GenBank/DDBJ databases">
        <title>Long read genome sequence of the mycoparasitic Pythium oligandrum ATCC 38472 isolated from sugarbeet rhizosphere.</title>
        <authorList>
            <person name="Gaulin E."/>
        </authorList>
    </citation>
    <scope>NUCLEOTIDE SEQUENCE</scope>
    <source>
        <strain evidence="2">ATCC 38472_TT</strain>
    </source>
</reference>
<keyword evidence="3" id="KW-1185">Reference proteome</keyword>
<sequence>MPGWIDQIAGAGAIFLVMGSGVLTMARGNPEHVADIVPVDLAVNNLLVSVAAKAKQVPVPRPFIVHGGTSDPRQNPLRWRSSIRVVVDYFRKYPPAERVSMSKFNMIPSKEEFKTQWLLSYVFPSVAMSTLGKALADEQLIRQAERLRSISRRAKSLVKCLGPFGEREWIFHADSNDVLASLLKSNDEEWWVDAKDIDWERYILNYCVGLKKYMLNEDVSTEDHRLSTLAVSRL</sequence>
<evidence type="ECO:0000313" key="2">
    <source>
        <dbReference type="EMBL" id="TMW65605.1"/>
    </source>
</evidence>
<dbReference type="Pfam" id="PF03015">
    <property type="entry name" value="Sterile"/>
    <property type="match status" value="1"/>
</dbReference>
<dbReference type="GO" id="GO:0080019">
    <property type="term" value="F:alcohol-forming very long-chain fatty acyl-CoA reductase activity"/>
    <property type="evidence" value="ECO:0007669"/>
    <property type="project" value="InterPro"/>
</dbReference>
<dbReference type="InterPro" id="IPR033640">
    <property type="entry name" value="FAR_C"/>
</dbReference>